<evidence type="ECO:0000259" key="2">
    <source>
        <dbReference type="PROSITE" id="PS51674"/>
    </source>
</evidence>
<evidence type="ECO:0000313" key="3">
    <source>
        <dbReference type="EMBL" id="RBQ17801.1"/>
    </source>
</evidence>
<name>A0A366LV50_9ACTN</name>
<dbReference type="AlphaFoldDB" id="A0A366LV50"/>
<feature type="region of interest" description="Disordered" evidence="1">
    <location>
        <begin position="94"/>
        <end position="115"/>
    </location>
</feature>
<organism evidence="3 4">
    <name type="scientific">Spongiactinospora rosea</name>
    <dbReference type="NCBI Taxonomy" id="2248750"/>
    <lineage>
        <taxon>Bacteria</taxon>
        <taxon>Bacillati</taxon>
        <taxon>Actinomycetota</taxon>
        <taxon>Actinomycetes</taxon>
        <taxon>Streptosporangiales</taxon>
        <taxon>Streptosporangiaceae</taxon>
        <taxon>Spongiactinospora</taxon>
    </lineage>
</organism>
<dbReference type="EMBL" id="QMEY01000010">
    <property type="protein sequence ID" value="RBQ17801.1"/>
    <property type="molecule type" value="Genomic_DNA"/>
</dbReference>
<keyword evidence="4" id="KW-1185">Reference proteome</keyword>
<protein>
    <recommendedName>
        <fullName evidence="2">4Fe-4S Wbl-type domain-containing protein</fullName>
    </recommendedName>
</protein>
<evidence type="ECO:0000256" key="1">
    <source>
        <dbReference type="SAM" id="MobiDB-lite"/>
    </source>
</evidence>
<sequence>MMRPVHPSRMSLPQLEAAWTAAGDVPLPECVYDPDLHTGPRGVIEPPGDRAAREAVAREVCAACPALEVCGRYAARVRPTSGIWAGRTPTELAEHTARLSHSGTLPGDLPGLGVA</sequence>
<feature type="domain" description="4Fe-4S Wbl-type" evidence="2">
    <location>
        <begin position="29"/>
        <end position="94"/>
    </location>
</feature>
<comment type="caution">
    <text evidence="3">The sequence shown here is derived from an EMBL/GenBank/DDBJ whole genome shotgun (WGS) entry which is preliminary data.</text>
</comment>
<evidence type="ECO:0000313" key="4">
    <source>
        <dbReference type="Proteomes" id="UP000253303"/>
    </source>
</evidence>
<accession>A0A366LV50</accession>
<dbReference type="InterPro" id="IPR034768">
    <property type="entry name" value="4FE4S_WBL"/>
</dbReference>
<proteinExistence type="predicted"/>
<reference evidence="3 4" key="1">
    <citation type="submission" date="2018-06" db="EMBL/GenBank/DDBJ databases">
        <title>Sphaerisporangium craniellae sp. nov., isolated from a marine sponge in the South China Sea.</title>
        <authorList>
            <person name="Li L."/>
        </authorList>
    </citation>
    <scope>NUCLEOTIDE SEQUENCE [LARGE SCALE GENOMIC DNA]</scope>
    <source>
        <strain evidence="3 4">LHW63015</strain>
    </source>
</reference>
<dbReference type="PROSITE" id="PS51674">
    <property type="entry name" value="4FE4S_WBL"/>
    <property type="match status" value="1"/>
</dbReference>
<gene>
    <name evidence="3" type="ORF">DP939_23365</name>
</gene>
<dbReference type="Pfam" id="PF02467">
    <property type="entry name" value="Whib"/>
    <property type="match status" value="1"/>
</dbReference>
<dbReference type="Proteomes" id="UP000253303">
    <property type="component" value="Unassembled WGS sequence"/>
</dbReference>